<evidence type="ECO:0000259" key="2">
    <source>
        <dbReference type="Pfam" id="PF12172"/>
    </source>
</evidence>
<evidence type="ECO:0000259" key="1">
    <source>
        <dbReference type="Pfam" id="PF01796"/>
    </source>
</evidence>
<dbReference type="InterPro" id="IPR002878">
    <property type="entry name" value="ChsH2_C"/>
</dbReference>
<gene>
    <name evidence="3" type="ORF">J2S63_002797</name>
</gene>
<dbReference type="Pfam" id="PF01796">
    <property type="entry name" value="OB_ChsH2_C"/>
    <property type="match status" value="1"/>
</dbReference>
<evidence type="ECO:0000313" key="3">
    <source>
        <dbReference type="EMBL" id="MDR7363244.1"/>
    </source>
</evidence>
<comment type="caution">
    <text evidence="3">The sequence shown here is derived from an EMBL/GenBank/DDBJ whole genome shotgun (WGS) entry which is preliminary data.</text>
</comment>
<feature type="domain" description="ChsH2 rubredoxin-like zinc ribbon" evidence="2">
    <location>
        <begin position="19"/>
        <end position="46"/>
    </location>
</feature>
<dbReference type="PANTHER" id="PTHR34075">
    <property type="entry name" value="BLR3430 PROTEIN"/>
    <property type="match status" value="1"/>
</dbReference>
<dbReference type="EMBL" id="JAVDYG010000001">
    <property type="protein sequence ID" value="MDR7363244.1"/>
    <property type="molecule type" value="Genomic_DNA"/>
</dbReference>
<dbReference type="Pfam" id="PF12172">
    <property type="entry name" value="zf-ChsH2"/>
    <property type="match status" value="1"/>
</dbReference>
<name>A0ABU2BXV8_9ACTN</name>
<dbReference type="Proteomes" id="UP001183648">
    <property type="component" value="Unassembled WGS sequence"/>
</dbReference>
<dbReference type="InterPro" id="IPR012340">
    <property type="entry name" value="NA-bd_OB-fold"/>
</dbReference>
<sequence length="138" mass="14679">MSATRLIDPTLFSEDGSALVGSVCADCGTTAFPAQRSCSRCSGDDVSETVLPREGTLWAYTVQAFEPKRPFRHDGEFAPFGLAYVDLGPVLVESRLTVADVAALSPGLPVQLVTEPLFTDDDGTVVHGFAFAPLEDAR</sequence>
<dbReference type="RefSeq" id="WP_310303418.1">
    <property type="nucleotide sequence ID" value="NZ_BAAAPS010000003.1"/>
</dbReference>
<feature type="domain" description="ChsH2 C-terminal OB-fold" evidence="1">
    <location>
        <begin position="50"/>
        <end position="114"/>
    </location>
</feature>
<evidence type="ECO:0000313" key="4">
    <source>
        <dbReference type="Proteomes" id="UP001183648"/>
    </source>
</evidence>
<dbReference type="InterPro" id="IPR022002">
    <property type="entry name" value="ChsH2_Znr"/>
</dbReference>
<organism evidence="3 4">
    <name type="scientific">Nocardioides marmoribigeumensis</name>
    <dbReference type="NCBI Taxonomy" id="433649"/>
    <lineage>
        <taxon>Bacteria</taxon>
        <taxon>Bacillati</taxon>
        <taxon>Actinomycetota</taxon>
        <taxon>Actinomycetes</taxon>
        <taxon>Propionibacteriales</taxon>
        <taxon>Nocardioidaceae</taxon>
        <taxon>Nocardioides</taxon>
    </lineage>
</organism>
<dbReference type="SUPFAM" id="SSF50249">
    <property type="entry name" value="Nucleic acid-binding proteins"/>
    <property type="match status" value="1"/>
</dbReference>
<dbReference type="InterPro" id="IPR052513">
    <property type="entry name" value="Thioester_dehydratase-like"/>
</dbReference>
<keyword evidence="4" id="KW-1185">Reference proteome</keyword>
<accession>A0ABU2BXV8</accession>
<protein>
    <submittedName>
        <fullName evidence="3">OB-fold protein</fullName>
    </submittedName>
</protein>
<reference evidence="3 4" key="1">
    <citation type="submission" date="2023-07" db="EMBL/GenBank/DDBJ databases">
        <title>Sequencing the genomes of 1000 actinobacteria strains.</title>
        <authorList>
            <person name="Klenk H.-P."/>
        </authorList>
    </citation>
    <scope>NUCLEOTIDE SEQUENCE [LARGE SCALE GENOMIC DNA]</scope>
    <source>
        <strain evidence="3 4">DSM 19426</strain>
    </source>
</reference>
<proteinExistence type="predicted"/>
<dbReference type="PANTHER" id="PTHR34075:SF5">
    <property type="entry name" value="BLR3430 PROTEIN"/>
    <property type="match status" value="1"/>
</dbReference>